<gene>
    <name evidence="2" type="ORF">JTE90_014012</name>
</gene>
<dbReference type="GO" id="GO:0005643">
    <property type="term" value="C:nuclear pore"/>
    <property type="evidence" value="ECO:0007669"/>
    <property type="project" value="InterPro"/>
</dbReference>
<evidence type="ECO:0000256" key="1">
    <source>
        <dbReference type="SAM" id="MobiDB-lite"/>
    </source>
</evidence>
<dbReference type="PANTHER" id="PTHR12514">
    <property type="entry name" value="ENHANCER OF YELLOW 2 TRANSCRIPTION FACTOR"/>
    <property type="match status" value="1"/>
</dbReference>
<evidence type="ECO:0000313" key="2">
    <source>
        <dbReference type="EMBL" id="KAG8179009.1"/>
    </source>
</evidence>
<comment type="caution">
    <text evidence="2">The sequence shown here is derived from an EMBL/GenBank/DDBJ whole genome shotgun (WGS) entry which is preliminary data.</text>
</comment>
<dbReference type="InterPro" id="IPR038212">
    <property type="entry name" value="TF_EnY2_sf"/>
</dbReference>
<dbReference type="Proteomes" id="UP000827092">
    <property type="component" value="Unassembled WGS sequence"/>
</dbReference>
<organism evidence="2 3">
    <name type="scientific">Oedothorax gibbosus</name>
    <dbReference type="NCBI Taxonomy" id="931172"/>
    <lineage>
        <taxon>Eukaryota</taxon>
        <taxon>Metazoa</taxon>
        <taxon>Ecdysozoa</taxon>
        <taxon>Arthropoda</taxon>
        <taxon>Chelicerata</taxon>
        <taxon>Arachnida</taxon>
        <taxon>Araneae</taxon>
        <taxon>Araneomorphae</taxon>
        <taxon>Entelegynae</taxon>
        <taxon>Araneoidea</taxon>
        <taxon>Linyphiidae</taxon>
        <taxon>Erigoninae</taxon>
        <taxon>Oedothorax</taxon>
    </lineage>
</organism>
<feature type="compositionally biased region" description="Basic residues" evidence="1">
    <location>
        <begin position="1"/>
        <end position="11"/>
    </location>
</feature>
<dbReference type="GO" id="GO:0003713">
    <property type="term" value="F:transcription coactivator activity"/>
    <property type="evidence" value="ECO:0007669"/>
    <property type="project" value="InterPro"/>
</dbReference>
<feature type="region of interest" description="Disordered" evidence="1">
    <location>
        <begin position="1"/>
        <end position="36"/>
    </location>
</feature>
<dbReference type="EMBL" id="JAFNEN010000654">
    <property type="protein sequence ID" value="KAG8179009.1"/>
    <property type="molecule type" value="Genomic_DNA"/>
</dbReference>
<dbReference type="Pfam" id="PF10163">
    <property type="entry name" value="EnY2"/>
    <property type="match status" value="1"/>
</dbReference>
<name>A0AAV6U4H7_9ARAC</name>
<feature type="compositionally biased region" description="Polar residues" evidence="1">
    <location>
        <begin position="166"/>
        <end position="193"/>
    </location>
</feature>
<dbReference type="Gene3D" id="1.10.246.140">
    <property type="match status" value="1"/>
</dbReference>
<dbReference type="InterPro" id="IPR018783">
    <property type="entry name" value="TF_ENY2"/>
</dbReference>
<keyword evidence="3" id="KW-1185">Reference proteome</keyword>
<feature type="compositionally biased region" description="Basic and acidic residues" evidence="1">
    <location>
        <begin position="227"/>
        <end position="261"/>
    </location>
</feature>
<reference evidence="2 3" key="1">
    <citation type="journal article" date="2022" name="Nat. Ecol. Evol.">
        <title>A masculinizing supergene underlies an exaggerated male reproductive morph in a spider.</title>
        <authorList>
            <person name="Hendrickx F."/>
            <person name="De Corte Z."/>
            <person name="Sonet G."/>
            <person name="Van Belleghem S.M."/>
            <person name="Kostlbacher S."/>
            <person name="Vangestel C."/>
        </authorList>
    </citation>
    <scope>NUCLEOTIDE SEQUENCE [LARGE SCALE GENOMIC DNA]</scope>
    <source>
        <strain evidence="2">W744_W776</strain>
    </source>
</reference>
<feature type="compositionally biased region" description="Polar residues" evidence="1">
    <location>
        <begin position="330"/>
        <end position="361"/>
    </location>
</feature>
<evidence type="ECO:0000313" key="3">
    <source>
        <dbReference type="Proteomes" id="UP000827092"/>
    </source>
</evidence>
<dbReference type="AlphaFoldDB" id="A0AAV6U4H7"/>
<protein>
    <submittedName>
        <fullName evidence="2">Uncharacterized protein</fullName>
    </submittedName>
</protein>
<feature type="compositionally biased region" description="Basic residues" evidence="1">
    <location>
        <begin position="208"/>
        <end position="220"/>
    </location>
</feature>
<accession>A0AAV6U4H7</accession>
<dbReference type="GO" id="GO:0006406">
    <property type="term" value="P:mRNA export from nucleus"/>
    <property type="evidence" value="ECO:0007669"/>
    <property type="project" value="InterPro"/>
</dbReference>
<feature type="compositionally biased region" description="Basic residues" evidence="1">
    <location>
        <begin position="377"/>
        <end position="389"/>
    </location>
</feature>
<dbReference type="GO" id="GO:0000124">
    <property type="term" value="C:SAGA complex"/>
    <property type="evidence" value="ECO:0007669"/>
    <property type="project" value="InterPro"/>
</dbReference>
<feature type="region of interest" description="Disordered" evidence="1">
    <location>
        <begin position="155"/>
        <end position="394"/>
    </location>
</feature>
<sequence>MGPKKKGKKKAPVAAKRQGKKEEPMELGQDSLPNVPEHETIVTKKTIVPENNLWDAGSLDSKDHVLRTDETTEKIRKKLIKTGRYDQLSSSLSTALFECGWKTDIENYCKWVLKRNPNLSYPQLVEEVRMRARNIFPQSIKQNLAENIQNYYLEPEPSEKPAHSGELSSASCSGETCSEQNTVHSSETSNTPNKILHSGESLSAEKKTSHKKSYAGKKSSHSGESLSAEKKTSQKKSYAEKKSSHSRESSNARSHSRESASAKKKSSHSKDSSGVRPHSGELSALDKSSHSGESSRVQEKSSEALKSGNASKKSSKAEESPMAHKITSYFGESSTAQKKSSYSGESTSVQSHFGESSSAWSHSEVEEKKSEISTLKISKKHKKSKKTKPKAVETTECSGDDYYEAF</sequence>
<proteinExistence type="predicted"/>